<dbReference type="InterPro" id="IPR036291">
    <property type="entry name" value="NAD(P)-bd_dom_sf"/>
</dbReference>
<dbReference type="OrthoDB" id="3763081at2"/>
<dbReference type="AlphaFoldDB" id="A0A109W2L2"/>
<dbReference type="Proteomes" id="UP000065220">
    <property type="component" value="Chromosome"/>
</dbReference>
<name>A0A109W2L2_ACTRD</name>
<dbReference type="EMBL" id="CP014228">
    <property type="protein sequence ID" value="AMD87318.1"/>
    <property type="molecule type" value="Genomic_DNA"/>
</dbReference>
<dbReference type="KEGG" id="ard:AXF14_06625"/>
<dbReference type="GO" id="GO:0042602">
    <property type="term" value="F:riboflavin reductase (NADPH) activity"/>
    <property type="evidence" value="ECO:0007669"/>
    <property type="project" value="TreeGrafter"/>
</dbReference>
<protein>
    <recommendedName>
        <fullName evidence="1">NAD(P)-binding domain-containing protein</fullName>
    </recommendedName>
</protein>
<accession>A0A109W2L2</accession>
<dbReference type="PANTHER" id="PTHR43355:SF2">
    <property type="entry name" value="FLAVIN REDUCTASE (NADPH)"/>
    <property type="match status" value="1"/>
</dbReference>
<evidence type="ECO:0000313" key="2">
    <source>
        <dbReference type="EMBL" id="AMD87318.1"/>
    </source>
</evidence>
<organism evidence="2 3">
    <name type="scientific">Actinomyces radicidentis</name>
    <dbReference type="NCBI Taxonomy" id="111015"/>
    <lineage>
        <taxon>Bacteria</taxon>
        <taxon>Bacillati</taxon>
        <taxon>Actinomycetota</taxon>
        <taxon>Actinomycetes</taxon>
        <taxon>Actinomycetales</taxon>
        <taxon>Actinomycetaceae</taxon>
        <taxon>Actinomyces</taxon>
    </lineage>
</organism>
<reference evidence="3" key="1">
    <citation type="submission" date="2016-02" db="EMBL/GenBank/DDBJ databases">
        <authorList>
            <person name="Holder M.E."/>
            <person name="Ajami N.J."/>
            <person name="Petrosino J.F."/>
        </authorList>
    </citation>
    <scope>NUCLEOTIDE SEQUENCE [LARGE SCALE GENOMIC DNA]</scope>
    <source>
        <strain evidence="3">CCUG 36733</strain>
    </source>
</reference>
<dbReference type="STRING" id="111015.AXF14_06625"/>
<proteinExistence type="predicted"/>
<dbReference type="InterPro" id="IPR016040">
    <property type="entry name" value="NAD(P)-bd_dom"/>
</dbReference>
<evidence type="ECO:0000259" key="1">
    <source>
        <dbReference type="Pfam" id="PF13460"/>
    </source>
</evidence>
<dbReference type="SUPFAM" id="SSF51735">
    <property type="entry name" value="NAD(P)-binding Rossmann-fold domains"/>
    <property type="match status" value="1"/>
</dbReference>
<sequence length="244" mass="26489">MRVVVFGAAGPTGELLVRQALAWGLEVVAVTRRAGAYPLSHDRLAVARADATDPSQVEAAVAGADAVVSVLGTRYSREPITLYSTSARAIIAAMSRHGVRRLVVTSSSAANPWVDPGWSWIERNVARRILDRLGATLYEDMRRMEQIVRASNLEWTIMRPLGLANMEAPTQYAVQVDHIAGKQTARRDLAAAILDELTPAAPDAQAHVGKCVAVATTNKTVSLPATIWREGIRPKLPTRFRAQH</sequence>
<dbReference type="GO" id="GO:0004074">
    <property type="term" value="F:biliverdin reductase [NAD(P)H] activity"/>
    <property type="evidence" value="ECO:0007669"/>
    <property type="project" value="TreeGrafter"/>
</dbReference>
<dbReference type="RefSeq" id="WP_067941865.1">
    <property type="nucleotide sequence ID" value="NZ_CP014228.1"/>
</dbReference>
<dbReference type="InterPro" id="IPR051606">
    <property type="entry name" value="Polyketide_Oxido-like"/>
</dbReference>
<dbReference type="Gene3D" id="3.40.50.720">
    <property type="entry name" value="NAD(P)-binding Rossmann-like Domain"/>
    <property type="match status" value="1"/>
</dbReference>
<gene>
    <name evidence="2" type="ORF">AXF14_06625</name>
</gene>
<dbReference type="PANTHER" id="PTHR43355">
    <property type="entry name" value="FLAVIN REDUCTASE (NADPH)"/>
    <property type="match status" value="1"/>
</dbReference>
<keyword evidence="3" id="KW-1185">Reference proteome</keyword>
<feature type="domain" description="NAD(P)-binding" evidence="1">
    <location>
        <begin position="7"/>
        <end position="197"/>
    </location>
</feature>
<dbReference type="Pfam" id="PF13460">
    <property type="entry name" value="NAD_binding_10"/>
    <property type="match status" value="1"/>
</dbReference>
<evidence type="ECO:0000313" key="3">
    <source>
        <dbReference type="Proteomes" id="UP000065220"/>
    </source>
</evidence>